<dbReference type="RefSeq" id="WP_054838405.1">
    <property type="nucleotide sequence ID" value="NZ_BBBY01000008.1"/>
</dbReference>
<proteinExistence type="predicted"/>
<organism evidence="1 2">
    <name type="scientific">Sulfuracidifex metallicus DSM 6482 = JCM 9184</name>
    <dbReference type="NCBI Taxonomy" id="523847"/>
    <lineage>
        <taxon>Archaea</taxon>
        <taxon>Thermoproteota</taxon>
        <taxon>Thermoprotei</taxon>
        <taxon>Sulfolobales</taxon>
        <taxon>Sulfolobaceae</taxon>
        <taxon>Sulfuracidifex</taxon>
    </lineage>
</organism>
<keyword evidence="2" id="KW-1185">Reference proteome</keyword>
<accession>A0A6A9QMM8</accession>
<protein>
    <submittedName>
        <fullName evidence="1">Uncharacterized protein</fullName>
    </submittedName>
</protein>
<evidence type="ECO:0000313" key="2">
    <source>
        <dbReference type="Proteomes" id="UP000470772"/>
    </source>
</evidence>
<reference evidence="1 2" key="1">
    <citation type="submission" date="2019-10" db="EMBL/GenBank/DDBJ databases">
        <title>Sequencing and Assembly of Multiple Reported Metal-Biooxidizing Members of the Extremely Thermoacidophilic Archaeal Family Sulfolobaceae.</title>
        <authorList>
            <person name="Counts J.A."/>
            <person name="Kelly R.M."/>
        </authorList>
    </citation>
    <scope>NUCLEOTIDE SEQUENCE [LARGE SCALE GENOMIC DNA]</scope>
    <source>
        <strain evidence="1 2">DSM 6482</strain>
    </source>
</reference>
<gene>
    <name evidence="1" type="ORF">GC250_08160</name>
</gene>
<dbReference type="Proteomes" id="UP000470772">
    <property type="component" value="Unassembled WGS sequence"/>
</dbReference>
<dbReference type="EMBL" id="WGGD01000005">
    <property type="protein sequence ID" value="MUN29409.1"/>
    <property type="molecule type" value="Genomic_DNA"/>
</dbReference>
<sequence length="99" mass="11019">MGLIENARRLKEVGEAYEETLNQLLNDLTQVISGECSALEMEDSLFPVYAPSATKKGGILAFPFKCMGKRGYLIINEEGIFFEDLDGNVNKIRSLDEKA</sequence>
<dbReference type="OrthoDB" id="40635at2157"/>
<dbReference type="AlphaFoldDB" id="A0A6A9QMM8"/>
<comment type="caution">
    <text evidence="1">The sequence shown here is derived from an EMBL/GenBank/DDBJ whole genome shotgun (WGS) entry which is preliminary data.</text>
</comment>
<name>A0A6A9QMM8_SULME</name>
<evidence type="ECO:0000313" key="1">
    <source>
        <dbReference type="EMBL" id="MUN29409.1"/>
    </source>
</evidence>